<comment type="caution">
    <text evidence="1">The sequence shown here is derived from an EMBL/GenBank/DDBJ whole genome shotgun (WGS) entry which is preliminary data.</text>
</comment>
<dbReference type="Proteomes" id="UP000294927">
    <property type="component" value="Unassembled WGS sequence"/>
</dbReference>
<sequence>MASRHGETMGLLVDDLLVPPNDRPVIVDWSGNAQRTSGHR</sequence>
<organism evidence="1 2">
    <name type="scientific">Actinophytocola oryzae</name>
    <dbReference type="NCBI Taxonomy" id="502181"/>
    <lineage>
        <taxon>Bacteria</taxon>
        <taxon>Bacillati</taxon>
        <taxon>Actinomycetota</taxon>
        <taxon>Actinomycetes</taxon>
        <taxon>Pseudonocardiales</taxon>
        <taxon>Pseudonocardiaceae</taxon>
    </lineage>
</organism>
<dbReference type="EMBL" id="SOCP01000003">
    <property type="protein sequence ID" value="TDV55240.1"/>
    <property type="molecule type" value="Genomic_DNA"/>
</dbReference>
<dbReference type="AlphaFoldDB" id="A0A4R7VYI1"/>
<name>A0A4R7VYI1_9PSEU</name>
<protein>
    <submittedName>
        <fullName evidence="1">Uncharacterized protein</fullName>
    </submittedName>
</protein>
<accession>A0A4R7VYI1</accession>
<gene>
    <name evidence="1" type="ORF">CLV71_103481</name>
</gene>
<proteinExistence type="predicted"/>
<reference evidence="1 2" key="1">
    <citation type="submission" date="2019-03" db="EMBL/GenBank/DDBJ databases">
        <title>Genomic Encyclopedia of Archaeal and Bacterial Type Strains, Phase II (KMG-II): from individual species to whole genera.</title>
        <authorList>
            <person name="Goeker M."/>
        </authorList>
    </citation>
    <scope>NUCLEOTIDE SEQUENCE [LARGE SCALE GENOMIC DNA]</scope>
    <source>
        <strain evidence="1 2">DSM 45499</strain>
    </source>
</reference>
<evidence type="ECO:0000313" key="2">
    <source>
        <dbReference type="Proteomes" id="UP000294927"/>
    </source>
</evidence>
<dbReference type="RefSeq" id="WP_279588722.1">
    <property type="nucleotide sequence ID" value="NZ_SOCP01000003.1"/>
</dbReference>
<keyword evidence="2" id="KW-1185">Reference proteome</keyword>
<evidence type="ECO:0000313" key="1">
    <source>
        <dbReference type="EMBL" id="TDV55240.1"/>
    </source>
</evidence>